<organism evidence="1 2">
    <name type="scientific">Bacillus cereus</name>
    <dbReference type="NCBI Taxonomy" id="1396"/>
    <lineage>
        <taxon>Bacteria</taxon>
        <taxon>Bacillati</taxon>
        <taxon>Bacillota</taxon>
        <taxon>Bacilli</taxon>
        <taxon>Bacillales</taxon>
        <taxon>Bacillaceae</taxon>
        <taxon>Bacillus</taxon>
        <taxon>Bacillus cereus group</taxon>
    </lineage>
</organism>
<dbReference type="SUPFAM" id="SSF49785">
    <property type="entry name" value="Galactose-binding domain-like"/>
    <property type="match status" value="1"/>
</dbReference>
<gene>
    <name evidence="1" type="ORF">COD19_11690</name>
</gene>
<evidence type="ECO:0000313" key="2">
    <source>
        <dbReference type="Proteomes" id="UP000225766"/>
    </source>
</evidence>
<dbReference type="AlphaFoldDB" id="A0A2A8ITG0"/>
<dbReference type="Gene3D" id="2.60.120.260">
    <property type="entry name" value="Galactose-binding domain-like"/>
    <property type="match status" value="1"/>
</dbReference>
<dbReference type="InterPro" id="IPR008979">
    <property type="entry name" value="Galactose-bd-like_sf"/>
</dbReference>
<accession>A0A2A8ITG0</accession>
<evidence type="ECO:0000313" key="1">
    <source>
        <dbReference type="EMBL" id="PGU02449.1"/>
    </source>
</evidence>
<name>A0A2A8ITG0_BACCE</name>
<protein>
    <submittedName>
        <fullName evidence="1">Uncharacterized protein</fullName>
    </submittedName>
</protein>
<proteinExistence type="predicted"/>
<comment type="caution">
    <text evidence="1">The sequence shown here is derived from an EMBL/GenBank/DDBJ whole genome shotgun (WGS) entry which is preliminary data.</text>
</comment>
<reference evidence="1 2" key="1">
    <citation type="submission" date="2017-09" db="EMBL/GenBank/DDBJ databases">
        <title>Large-scale bioinformatics analysis of Bacillus genomes uncovers conserved roles of natural products in bacterial physiology.</title>
        <authorList>
            <consortium name="Agbiome Team Llc"/>
            <person name="Bleich R.M."/>
            <person name="Grubbs K.J."/>
            <person name="Santa Maria K.C."/>
            <person name="Allen S.E."/>
            <person name="Farag S."/>
            <person name="Shank E.A."/>
            <person name="Bowers A."/>
        </authorList>
    </citation>
    <scope>NUCLEOTIDE SEQUENCE [LARGE SCALE GENOMIC DNA]</scope>
    <source>
        <strain evidence="1 2">AFS040105</strain>
    </source>
</reference>
<sequence length="110" mass="12243">MKIRYATDATNSTKSLYVNGEKVQTLRFPTTGGMSSYSDGSTRNMKVSADNITRFKSIAEEMGQTVTYTVGGKSIFIISTVYLTRSCSNSCEMDFLFSKIECNVLFILRS</sequence>
<dbReference type="Proteomes" id="UP000225766">
    <property type="component" value="Unassembled WGS sequence"/>
</dbReference>
<dbReference type="EMBL" id="NUMG01000011">
    <property type="protein sequence ID" value="PGU02449.1"/>
    <property type="molecule type" value="Genomic_DNA"/>
</dbReference>